<proteinExistence type="predicted"/>
<evidence type="ECO:0000313" key="3">
    <source>
        <dbReference type="EMBL" id="GGN47218.1"/>
    </source>
</evidence>
<dbReference type="RefSeq" id="WP_189269731.1">
    <property type="nucleotide sequence ID" value="NZ_BMML01000064.1"/>
</dbReference>
<dbReference type="Proteomes" id="UP000653411">
    <property type="component" value="Unassembled WGS sequence"/>
</dbReference>
<organism evidence="3 4">
    <name type="scientific">Streptomyces fuscichromogenes</name>
    <dbReference type="NCBI Taxonomy" id="1324013"/>
    <lineage>
        <taxon>Bacteria</taxon>
        <taxon>Bacillati</taxon>
        <taxon>Actinomycetota</taxon>
        <taxon>Actinomycetes</taxon>
        <taxon>Kitasatosporales</taxon>
        <taxon>Streptomycetaceae</taxon>
        <taxon>Streptomyces</taxon>
    </lineage>
</organism>
<evidence type="ECO:0000256" key="1">
    <source>
        <dbReference type="ARBA" id="ARBA00023235"/>
    </source>
</evidence>
<reference evidence="3" key="2">
    <citation type="submission" date="2020-09" db="EMBL/GenBank/DDBJ databases">
        <authorList>
            <person name="Sun Q."/>
            <person name="Zhou Y."/>
        </authorList>
    </citation>
    <scope>NUCLEOTIDE SEQUENCE</scope>
    <source>
        <strain evidence="3">CGMCC 4.7110</strain>
    </source>
</reference>
<sequence length="68" mass="7400">MPNITVELLAGRTRAQRAEFARVVTEAVVDVLGAPRHLVRIRFTELAHDQLALGGELTEPPAPRADSV</sequence>
<name>A0A917XQG7_9ACTN</name>
<dbReference type="Gene3D" id="3.30.429.10">
    <property type="entry name" value="Macrophage Migration Inhibitory Factor"/>
    <property type="match status" value="1"/>
</dbReference>
<keyword evidence="4" id="KW-1185">Reference proteome</keyword>
<dbReference type="InterPro" id="IPR004370">
    <property type="entry name" value="4-OT-like_dom"/>
</dbReference>
<dbReference type="InterPro" id="IPR014347">
    <property type="entry name" value="Tautomerase/MIF_sf"/>
</dbReference>
<dbReference type="GO" id="GO:0016853">
    <property type="term" value="F:isomerase activity"/>
    <property type="evidence" value="ECO:0007669"/>
    <property type="project" value="UniProtKB-KW"/>
</dbReference>
<reference evidence="3" key="1">
    <citation type="journal article" date="2014" name="Int. J. Syst. Evol. Microbiol.">
        <title>Complete genome sequence of Corynebacterium casei LMG S-19264T (=DSM 44701T), isolated from a smear-ripened cheese.</title>
        <authorList>
            <consortium name="US DOE Joint Genome Institute (JGI-PGF)"/>
            <person name="Walter F."/>
            <person name="Albersmeier A."/>
            <person name="Kalinowski J."/>
            <person name="Ruckert C."/>
        </authorList>
    </citation>
    <scope>NUCLEOTIDE SEQUENCE</scope>
    <source>
        <strain evidence="3">CGMCC 4.7110</strain>
    </source>
</reference>
<dbReference type="AlphaFoldDB" id="A0A917XQG7"/>
<protein>
    <recommendedName>
        <fullName evidence="2">4-oxalocrotonate tautomerase-like domain-containing protein</fullName>
    </recommendedName>
</protein>
<evidence type="ECO:0000313" key="4">
    <source>
        <dbReference type="Proteomes" id="UP000653411"/>
    </source>
</evidence>
<gene>
    <name evidence="3" type="ORF">GCM10011578_100690</name>
</gene>
<dbReference type="EMBL" id="BMML01000064">
    <property type="protein sequence ID" value="GGN47218.1"/>
    <property type="molecule type" value="Genomic_DNA"/>
</dbReference>
<dbReference type="Pfam" id="PF01361">
    <property type="entry name" value="Tautomerase"/>
    <property type="match status" value="1"/>
</dbReference>
<accession>A0A917XQG7</accession>
<keyword evidence="1" id="KW-0413">Isomerase</keyword>
<dbReference type="SUPFAM" id="SSF55331">
    <property type="entry name" value="Tautomerase/MIF"/>
    <property type="match status" value="1"/>
</dbReference>
<comment type="caution">
    <text evidence="3">The sequence shown here is derived from an EMBL/GenBank/DDBJ whole genome shotgun (WGS) entry which is preliminary data.</text>
</comment>
<feature type="domain" description="4-oxalocrotonate tautomerase-like" evidence="2">
    <location>
        <begin position="2"/>
        <end position="57"/>
    </location>
</feature>
<evidence type="ECO:0000259" key="2">
    <source>
        <dbReference type="Pfam" id="PF01361"/>
    </source>
</evidence>